<protein>
    <recommendedName>
        <fullName evidence="3">BrnT family toxin</fullName>
    </recommendedName>
</protein>
<dbReference type="Gene3D" id="3.10.450.530">
    <property type="entry name" value="Ribonuclease toxin, BrnT, of type II toxin-antitoxin system"/>
    <property type="match status" value="1"/>
</dbReference>
<dbReference type="PATRIC" id="fig|1710894.3.peg.818"/>
<organism evidence="1 2">
    <name type="scientific">Aphanizomenon flos-aquae LD13</name>
    <dbReference type="NCBI Taxonomy" id="1710894"/>
    <lineage>
        <taxon>Bacteria</taxon>
        <taxon>Bacillati</taxon>
        <taxon>Cyanobacteriota</taxon>
        <taxon>Cyanophyceae</taxon>
        <taxon>Nostocales</taxon>
        <taxon>Aphanizomenonaceae</taxon>
        <taxon>Aphanizomenon</taxon>
    </lineage>
</organism>
<dbReference type="InterPro" id="IPR038573">
    <property type="entry name" value="BrnT_sf"/>
</dbReference>
<accession>A0A1B7VUY0</accession>
<sequence length="92" mass="11155">MQFEWDEAKNLENIRKHQIDFEDVYKIFESPMLIEEDERFDYGEERWFGIGFLGNGVAVVVWTEKQGNVIRIISARKANRYERKKFEQYLTD</sequence>
<comment type="caution">
    <text evidence="1">The sequence shown here is derived from an EMBL/GenBank/DDBJ whole genome shotgun (WGS) entry which is preliminary data.</text>
</comment>
<reference evidence="1 2" key="1">
    <citation type="submission" date="2015-09" db="EMBL/GenBank/DDBJ databases">
        <title>Whole genome shotgun sequence assembly of Aphanizomenon flos-aquae UKL13.</title>
        <authorList>
            <person name="Driscoll C."/>
        </authorList>
    </citation>
    <scope>NUCLEOTIDE SEQUENCE [LARGE SCALE GENOMIC DNA]</scope>
    <source>
        <strain evidence="1">MDT13</strain>
    </source>
</reference>
<evidence type="ECO:0000313" key="1">
    <source>
        <dbReference type="EMBL" id="OBQ24746.1"/>
    </source>
</evidence>
<dbReference type="Proteomes" id="UP000092382">
    <property type="component" value="Unassembled WGS sequence"/>
</dbReference>
<evidence type="ECO:0000313" key="2">
    <source>
        <dbReference type="Proteomes" id="UP000092382"/>
    </source>
</evidence>
<dbReference type="STRING" id="1803587.GCA_001593825_02828"/>
<dbReference type="EMBL" id="LJOY01000047">
    <property type="protein sequence ID" value="OBQ24746.1"/>
    <property type="molecule type" value="Genomic_DNA"/>
</dbReference>
<evidence type="ECO:0008006" key="3">
    <source>
        <dbReference type="Google" id="ProtNLM"/>
    </source>
</evidence>
<dbReference type="InterPro" id="IPR007460">
    <property type="entry name" value="BrnT_toxin"/>
</dbReference>
<dbReference type="AlphaFoldDB" id="A0A1B7VUY0"/>
<proteinExistence type="predicted"/>
<dbReference type="Pfam" id="PF04365">
    <property type="entry name" value="BrnT_toxin"/>
    <property type="match status" value="1"/>
</dbReference>
<gene>
    <name evidence="1" type="ORF">AN481_13800</name>
</gene>
<name>A0A1B7VUY0_APHFL</name>